<dbReference type="RefSeq" id="WP_264850037.1">
    <property type="nucleotide sequence ID" value="NZ_BRXR01000001.1"/>
</dbReference>
<organism evidence="1 2">
    <name type="scientific">Clostridium omnivorum</name>
    <dbReference type="NCBI Taxonomy" id="1604902"/>
    <lineage>
        <taxon>Bacteria</taxon>
        <taxon>Bacillati</taxon>
        <taxon>Bacillota</taxon>
        <taxon>Clostridia</taxon>
        <taxon>Eubacteriales</taxon>
        <taxon>Clostridiaceae</taxon>
        <taxon>Clostridium</taxon>
    </lineage>
</organism>
<evidence type="ECO:0000313" key="2">
    <source>
        <dbReference type="Proteomes" id="UP001208567"/>
    </source>
</evidence>
<accession>A0ABQ5N699</accession>
<dbReference type="EMBL" id="BRXR01000001">
    <property type="protein sequence ID" value="GLC30758.1"/>
    <property type="molecule type" value="Genomic_DNA"/>
</dbReference>
<sequence length="152" mass="17354">MNCEYIEKLQGACAFIPCYLKGKGKATKICYIDGREEYIGYSIDKTMKDYCAINLKSLDSIKIMCRKITGKKSLTPLYVQKDVIFIPVKTLKPIDRGDKCIGYVNINFIEDMDLEEGILSLEGGQSVFYLEKSETIKKRIADCALIKKKIRR</sequence>
<name>A0ABQ5N699_9CLOT</name>
<keyword evidence="2" id="KW-1185">Reference proteome</keyword>
<reference evidence="1 2" key="1">
    <citation type="journal article" date="2024" name="Int. J. Syst. Evol. Microbiol.">
        <title>Clostridium omnivorum sp. nov., isolated from anoxic soil under the treatment of reductive soil disinfestation.</title>
        <authorList>
            <person name="Ueki A."/>
            <person name="Tonouchi A."/>
            <person name="Kaku N."/>
            <person name="Honma S."/>
            <person name="Ueki K."/>
        </authorList>
    </citation>
    <scope>NUCLEOTIDE SEQUENCE [LARGE SCALE GENOMIC DNA]</scope>
    <source>
        <strain evidence="1 2">E14</strain>
    </source>
</reference>
<dbReference type="Proteomes" id="UP001208567">
    <property type="component" value="Unassembled WGS sequence"/>
</dbReference>
<protein>
    <submittedName>
        <fullName evidence="1">Uncharacterized protein</fullName>
    </submittedName>
</protein>
<comment type="caution">
    <text evidence="1">The sequence shown here is derived from an EMBL/GenBank/DDBJ whole genome shotgun (WGS) entry which is preliminary data.</text>
</comment>
<evidence type="ECO:0000313" key="1">
    <source>
        <dbReference type="EMBL" id="GLC30758.1"/>
    </source>
</evidence>
<gene>
    <name evidence="1" type="ORF">bsdE14_21680</name>
</gene>
<proteinExistence type="predicted"/>